<organism evidence="1">
    <name type="scientific">freshwater metagenome</name>
    <dbReference type="NCBI Taxonomy" id="449393"/>
    <lineage>
        <taxon>unclassified sequences</taxon>
        <taxon>metagenomes</taxon>
        <taxon>ecological metagenomes</taxon>
    </lineage>
</organism>
<dbReference type="EMBL" id="CAFBOS010000258">
    <property type="protein sequence ID" value="CAB5022769.1"/>
    <property type="molecule type" value="Genomic_DNA"/>
</dbReference>
<dbReference type="AlphaFoldDB" id="A0A6J7R1F0"/>
<protein>
    <submittedName>
        <fullName evidence="1">Unannotated protein</fullName>
    </submittedName>
</protein>
<evidence type="ECO:0000313" key="1">
    <source>
        <dbReference type="EMBL" id="CAB5022769.1"/>
    </source>
</evidence>
<reference evidence="1" key="1">
    <citation type="submission" date="2020-05" db="EMBL/GenBank/DDBJ databases">
        <authorList>
            <person name="Chiriac C."/>
            <person name="Salcher M."/>
            <person name="Ghai R."/>
            <person name="Kavagutti S V."/>
        </authorList>
    </citation>
    <scope>NUCLEOTIDE SEQUENCE</scope>
</reference>
<gene>
    <name evidence="1" type="ORF">UFOPK3967_02866</name>
</gene>
<name>A0A6J7R1F0_9ZZZZ</name>
<proteinExistence type="predicted"/>
<accession>A0A6J7R1F0</accession>
<sequence>MPWPPWKNARPLVSDLTVLASDEPTVMVFGTNPTVMGPRPTSSTTLPPDPVWSVWNVTAYSPRCWSAMALATVANWAGSPVLTKSPPVSFESCWYGPAFADAKSSLSSVTTLTETRLSMASARATVPAVFTPPSGLAARTVTERSGAVP</sequence>